<sequence length="57" mass="6546">MGKTVVAEYVDYAIIHGVERIKNSPFAALKMLWLIAVRESLGMITFQVVTLCRKYDR</sequence>
<comment type="caution">
    <text evidence="1">The sequence shown here is derived from an EMBL/GenBank/DDBJ whole genome shotgun (WGS) entry which is preliminary data.</text>
</comment>
<proteinExistence type="predicted"/>
<name>A0A9D4G069_DREPO</name>
<dbReference type="EMBL" id="JAIWYP010000006">
    <property type="protein sequence ID" value="KAH3808255.1"/>
    <property type="molecule type" value="Genomic_DNA"/>
</dbReference>
<evidence type="ECO:0000313" key="2">
    <source>
        <dbReference type="Proteomes" id="UP000828390"/>
    </source>
</evidence>
<organism evidence="1 2">
    <name type="scientific">Dreissena polymorpha</name>
    <name type="common">Zebra mussel</name>
    <name type="synonym">Mytilus polymorpha</name>
    <dbReference type="NCBI Taxonomy" id="45954"/>
    <lineage>
        <taxon>Eukaryota</taxon>
        <taxon>Metazoa</taxon>
        <taxon>Spiralia</taxon>
        <taxon>Lophotrochozoa</taxon>
        <taxon>Mollusca</taxon>
        <taxon>Bivalvia</taxon>
        <taxon>Autobranchia</taxon>
        <taxon>Heteroconchia</taxon>
        <taxon>Euheterodonta</taxon>
        <taxon>Imparidentia</taxon>
        <taxon>Neoheterodontei</taxon>
        <taxon>Myida</taxon>
        <taxon>Dreissenoidea</taxon>
        <taxon>Dreissenidae</taxon>
        <taxon>Dreissena</taxon>
    </lineage>
</organism>
<keyword evidence="2" id="KW-1185">Reference proteome</keyword>
<reference evidence="1" key="1">
    <citation type="journal article" date="2019" name="bioRxiv">
        <title>The Genome of the Zebra Mussel, Dreissena polymorpha: A Resource for Invasive Species Research.</title>
        <authorList>
            <person name="McCartney M.A."/>
            <person name="Auch B."/>
            <person name="Kono T."/>
            <person name="Mallez S."/>
            <person name="Zhang Y."/>
            <person name="Obille A."/>
            <person name="Becker A."/>
            <person name="Abrahante J.E."/>
            <person name="Garbe J."/>
            <person name="Badalamenti J.P."/>
            <person name="Herman A."/>
            <person name="Mangelson H."/>
            <person name="Liachko I."/>
            <person name="Sullivan S."/>
            <person name="Sone E.D."/>
            <person name="Koren S."/>
            <person name="Silverstein K.A.T."/>
            <person name="Beckman K.B."/>
            <person name="Gohl D.M."/>
        </authorList>
    </citation>
    <scope>NUCLEOTIDE SEQUENCE</scope>
    <source>
        <strain evidence="1">Duluth1</strain>
        <tissue evidence="1">Whole animal</tissue>
    </source>
</reference>
<dbReference type="AlphaFoldDB" id="A0A9D4G069"/>
<reference evidence="1" key="2">
    <citation type="submission" date="2020-11" db="EMBL/GenBank/DDBJ databases">
        <authorList>
            <person name="McCartney M.A."/>
            <person name="Auch B."/>
            <person name="Kono T."/>
            <person name="Mallez S."/>
            <person name="Becker A."/>
            <person name="Gohl D.M."/>
            <person name="Silverstein K.A.T."/>
            <person name="Koren S."/>
            <person name="Bechman K.B."/>
            <person name="Herman A."/>
            <person name="Abrahante J.E."/>
            <person name="Garbe J."/>
        </authorList>
    </citation>
    <scope>NUCLEOTIDE SEQUENCE</scope>
    <source>
        <strain evidence="1">Duluth1</strain>
        <tissue evidence="1">Whole animal</tissue>
    </source>
</reference>
<gene>
    <name evidence="1" type="ORF">DPMN_136608</name>
</gene>
<evidence type="ECO:0000313" key="1">
    <source>
        <dbReference type="EMBL" id="KAH3808255.1"/>
    </source>
</evidence>
<protein>
    <submittedName>
        <fullName evidence="1">Uncharacterized protein</fullName>
    </submittedName>
</protein>
<dbReference type="Proteomes" id="UP000828390">
    <property type="component" value="Unassembled WGS sequence"/>
</dbReference>
<accession>A0A9D4G069</accession>